<evidence type="ECO:0000313" key="1">
    <source>
        <dbReference type="EMBL" id="QHU12109.1"/>
    </source>
</evidence>
<organism evidence="1">
    <name type="scientific">viral metagenome</name>
    <dbReference type="NCBI Taxonomy" id="1070528"/>
    <lineage>
        <taxon>unclassified sequences</taxon>
        <taxon>metagenomes</taxon>
        <taxon>organismal metagenomes</taxon>
    </lineage>
</organism>
<reference evidence="1" key="1">
    <citation type="journal article" date="2020" name="Nature">
        <title>Giant virus diversity and host interactions through global metagenomics.</title>
        <authorList>
            <person name="Schulz F."/>
            <person name="Roux S."/>
            <person name="Paez-Espino D."/>
            <person name="Jungbluth S."/>
            <person name="Walsh D.A."/>
            <person name="Denef V.J."/>
            <person name="McMahon K.D."/>
            <person name="Konstantinidis K.T."/>
            <person name="Eloe-Fadrosh E.A."/>
            <person name="Kyrpides N.C."/>
            <person name="Woyke T."/>
        </authorList>
    </citation>
    <scope>NUCLEOTIDE SEQUENCE</scope>
    <source>
        <strain evidence="1">GVMAG-S-1101171-110</strain>
    </source>
</reference>
<name>A0A6C0K307_9ZZZZ</name>
<proteinExistence type="predicted"/>
<dbReference type="EMBL" id="MN740798">
    <property type="protein sequence ID" value="QHU12109.1"/>
    <property type="molecule type" value="Genomic_DNA"/>
</dbReference>
<dbReference type="AlphaFoldDB" id="A0A6C0K307"/>
<sequence>MTIPKRLYRINQDDLYIMMNAYKITDTQTGNSTATMIGQYWKKSLKTGTFEISKIGLLREATWARKNGLIEWSEIVSNWAEIA</sequence>
<protein>
    <submittedName>
        <fullName evidence="1">Uncharacterized protein</fullName>
    </submittedName>
</protein>
<accession>A0A6C0K307</accession>